<proteinExistence type="predicted"/>
<dbReference type="EMBL" id="CM045760">
    <property type="protein sequence ID" value="KAI8026443.1"/>
    <property type="molecule type" value="Genomic_DNA"/>
</dbReference>
<accession>A0ACC0IN18</accession>
<reference evidence="1 2" key="1">
    <citation type="journal article" date="2022" name="Plant J.">
        <title>Chromosome-level genome of Camellia lanceoleosa provides a valuable resource for understanding genome evolution and self-incompatibility.</title>
        <authorList>
            <person name="Gong W."/>
            <person name="Xiao S."/>
            <person name="Wang L."/>
            <person name="Liao Z."/>
            <person name="Chang Y."/>
            <person name="Mo W."/>
            <person name="Hu G."/>
            <person name="Li W."/>
            <person name="Zhao G."/>
            <person name="Zhu H."/>
            <person name="Hu X."/>
            <person name="Ji K."/>
            <person name="Xiang X."/>
            <person name="Song Q."/>
            <person name="Yuan D."/>
            <person name="Jin S."/>
            <person name="Zhang L."/>
        </authorList>
    </citation>
    <scope>NUCLEOTIDE SEQUENCE [LARGE SCALE GENOMIC DNA]</scope>
    <source>
        <strain evidence="1">SQ_2022a</strain>
    </source>
</reference>
<organism evidence="1 2">
    <name type="scientific">Camellia lanceoleosa</name>
    <dbReference type="NCBI Taxonomy" id="1840588"/>
    <lineage>
        <taxon>Eukaryota</taxon>
        <taxon>Viridiplantae</taxon>
        <taxon>Streptophyta</taxon>
        <taxon>Embryophyta</taxon>
        <taxon>Tracheophyta</taxon>
        <taxon>Spermatophyta</taxon>
        <taxon>Magnoliopsida</taxon>
        <taxon>eudicotyledons</taxon>
        <taxon>Gunneridae</taxon>
        <taxon>Pentapetalae</taxon>
        <taxon>asterids</taxon>
        <taxon>Ericales</taxon>
        <taxon>Theaceae</taxon>
        <taxon>Camellia</taxon>
    </lineage>
</organism>
<keyword evidence="2" id="KW-1185">Reference proteome</keyword>
<gene>
    <name evidence="1" type="ORF">LOK49_LG02G03786</name>
</gene>
<comment type="caution">
    <text evidence="1">The sequence shown here is derived from an EMBL/GenBank/DDBJ whole genome shotgun (WGS) entry which is preliminary data.</text>
</comment>
<protein>
    <submittedName>
        <fullName evidence="1">U-box domain-containing protein 38</fullName>
    </submittedName>
</protein>
<evidence type="ECO:0000313" key="2">
    <source>
        <dbReference type="Proteomes" id="UP001060215"/>
    </source>
</evidence>
<sequence length="135" mass="15098">MASTREDGDDSKIRVSERELLKGIAENPLVLFSHAATELNHRANHFYSSSSKESVIANVQSTPLLPFTTRPMCFSPLSTSNSSKIAADEMLNPNSISEDEEFVVKLKSLDVFKQEQGLIALRKLTRMKEEARVWG</sequence>
<evidence type="ECO:0000313" key="1">
    <source>
        <dbReference type="EMBL" id="KAI8026443.1"/>
    </source>
</evidence>
<dbReference type="Proteomes" id="UP001060215">
    <property type="component" value="Chromosome 3"/>
</dbReference>
<name>A0ACC0IN18_9ERIC</name>